<reference evidence="1 2" key="1">
    <citation type="submission" date="2015-07" db="EMBL/GenBank/DDBJ databases">
        <title>The genome of Dufourea novaeangliae.</title>
        <authorList>
            <person name="Pan H."/>
            <person name="Kapheim K."/>
        </authorList>
    </citation>
    <scope>NUCLEOTIDE SEQUENCE [LARGE SCALE GENOMIC DNA]</scope>
    <source>
        <strain evidence="1">0120121106</strain>
        <tissue evidence="1">Whole body</tissue>
    </source>
</reference>
<keyword evidence="2" id="KW-1185">Reference proteome</keyword>
<dbReference type="EMBL" id="KQ434778">
    <property type="protein sequence ID" value="KZC04408.1"/>
    <property type="molecule type" value="Genomic_DNA"/>
</dbReference>
<proteinExistence type="predicted"/>
<dbReference type="Proteomes" id="UP000076502">
    <property type="component" value="Unassembled WGS sequence"/>
</dbReference>
<evidence type="ECO:0000313" key="1">
    <source>
        <dbReference type="EMBL" id="KZC04408.1"/>
    </source>
</evidence>
<name>A0A154NZI8_DUFNO</name>
<organism evidence="1 2">
    <name type="scientific">Dufourea novaeangliae</name>
    <name type="common">Sweat bee</name>
    <dbReference type="NCBI Taxonomy" id="178035"/>
    <lineage>
        <taxon>Eukaryota</taxon>
        <taxon>Metazoa</taxon>
        <taxon>Ecdysozoa</taxon>
        <taxon>Arthropoda</taxon>
        <taxon>Hexapoda</taxon>
        <taxon>Insecta</taxon>
        <taxon>Pterygota</taxon>
        <taxon>Neoptera</taxon>
        <taxon>Endopterygota</taxon>
        <taxon>Hymenoptera</taxon>
        <taxon>Apocrita</taxon>
        <taxon>Aculeata</taxon>
        <taxon>Apoidea</taxon>
        <taxon>Anthophila</taxon>
        <taxon>Halictidae</taxon>
        <taxon>Rophitinae</taxon>
        <taxon>Dufourea</taxon>
    </lineage>
</organism>
<dbReference type="AlphaFoldDB" id="A0A154NZI8"/>
<gene>
    <name evidence="1" type="ORF">WN55_02770</name>
</gene>
<dbReference type="OrthoDB" id="7249367at2759"/>
<protein>
    <submittedName>
        <fullName evidence="1">Uncharacterized protein</fullName>
    </submittedName>
</protein>
<accession>A0A154NZI8</accession>
<evidence type="ECO:0000313" key="2">
    <source>
        <dbReference type="Proteomes" id="UP000076502"/>
    </source>
</evidence>
<sequence>MLKGSVNQLTDSQRELIAVGEKSVWFTNTYATARNSKSDYDHILEITQFGVYVPLNTPNNKSISKNLTTFNYTFQRKYSDGIGGPWVAILVNHFTPVSICNYL</sequence>